<feature type="domain" description="Thioredoxin" evidence="5">
    <location>
        <begin position="309"/>
        <end position="449"/>
    </location>
</feature>
<dbReference type="InterPro" id="IPR036249">
    <property type="entry name" value="Thioredoxin-like_sf"/>
</dbReference>
<evidence type="ECO:0000256" key="1">
    <source>
        <dbReference type="ARBA" id="ARBA00004196"/>
    </source>
</evidence>
<dbReference type="SUPFAM" id="SSF52833">
    <property type="entry name" value="Thioredoxin-like"/>
    <property type="match status" value="1"/>
</dbReference>
<reference evidence="6 9" key="2">
    <citation type="submission" date="2019-12" db="EMBL/GenBank/DDBJ databases">
        <title>Draft genome sequence of Labilibaculum sp. strain 44 isolated from deep waters of Black Sea.</title>
        <authorList>
            <person name="Yadav S."/>
            <person name="Villanueva L."/>
        </authorList>
    </citation>
    <scope>NUCLEOTIDE SEQUENCE [LARGE SCALE GENOMIC DNA]</scope>
    <source>
        <strain evidence="6 9">44</strain>
    </source>
</reference>
<dbReference type="Proteomes" id="UP000285951">
    <property type="component" value="Unassembled WGS sequence"/>
</dbReference>
<dbReference type="AlphaFoldDB" id="A0A7M4DAD2"/>
<dbReference type="GO" id="GO:0016491">
    <property type="term" value="F:oxidoreductase activity"/>
    <property type="evidence" value="ECO:0007669"/>
    <property type="project" value="InterPro"/>
</dbReference>
<dbReference type="PANTHER" id="PTHR42852">
    <property type="entry name" value="THIOL:DISULFIDE INTERCHANGE PROTEIN DSBE"/>
    <property type="match status" value="1"/>
</dbReference>
<keyword evidence="2" id="KW-0201">Cytochrome c-type biogenesis</keyword>
<evidence type="ECO:0000256" key="4">
    <source>
        <dbReference type="ARBA" id="ARBA00023284"/>
    </source>
</evidence>
<dbReference type="GO" id="GO:0017004">
    <property type="term" value="P:cytochrome complex assembly"/>
    <property type="evidence" value="ECO:0007669"/>
    <property type="project" value="UniProtKB-KW"/>
</dbReference>
<dbReference type="CDD" id="cd02966">
    <property type="entry name" value="TlpA_like_family"/>
    <property type="match status" value="1"/>
</dbReference>
<evidence type="ECO:0000256" key="2">
    <source>
        <dbReference type="ARBA" id="ARBA00022748"/>
    </source>
</evidence>
<evidence type="ECO:0000313" key="8">
    <source>
        <dbReference type="Proteomes" id="UP000285951"/>
    </source>
</evidence>
<keyword evidence="4" id="KW-0676">Redox-active center</keyword>
<comment type="caution">
    <text evidence="6">The sequence shown here is derived from an EMBL/GenBank/DDBJ whole genome shotgun (WGS) entry which is preliminary data.</text>
</comment>
<evidence type="ECO:0000259" key="5">
    <source>
        <dbReference type="PROSITE" id="PS51352"/>
    </source>
</evidence>
<evidence type="ECO:0000313" key="9">
    <source>
        <dbReference type="Proteomes" id="UP000462449"/>
    </source>
</evidence>
<dbReference type="EMBL" id="QTZN02000054">
    <property type="protein sequence ID" value="MVB08816.1"/>
    <property type="molecule type" value="Genomic_DNA"/>
</dbReference>
<gene>
    <name evidence="7" type="ORF">DWB62_017495</name>
    <name evidence="6" type="ORF">GNY23_17495</name>
</gene>
<dbReference type="PANTHER" id="PTHR42852:SF6">
    <property type="entry name" value="THIOL:DISULFIDE INTERCHANGE PROTEIN DSBE"/>
    <property type="match status" value="1"/>
</dbReference>
<dbReference type="PROSITE" id="PS51352">
    <property type="entry name" value="THIOREDOXIN_2"/>
    <property type="match status" value="1"/>
</dbReference>
<dbReference type="Gene3D" id="3.40.30.10">
    <property type="entry name" value="Glutaredoxin"/>
    <property type="match status" value="1"/>
</dbReference>
<dbReference type="InterPro" id="IPR013766">
    <property type="entry name" value="Thioredoxin_domain"/>
</dbReference>
<dbReference type="Pfam" id="PF08534">
    <property type="entry name" value="Redoxin"/>
    <property type="match status" value="1"/>
</dbReference>
<dbReference type="OrthoDB" id="736810at2"/>
<protein>
    <submittedName>
        <fullName evidence="6">Redoxin domain-containing protein</fullName>
    </submittedName>
</protein>
<dbReference type="Proteomes" id="UP000462449">
    <property type="component" value="Unassembled WGS sequence"/>
</dbReference>
<comment type="subcellular location">
    <subcellularLocation>
        <location evidence="1">Cell envelope</location>
    </subcellularLocation>
</comment>
<sequence>MKMVRAFLKIALIILIGTSCSRREKNDLTIISGYVPELASKTIRMELNDSIFDCHVDNSGKFRFEIPFDKPRYLFVKGLDDKLFFLPDDSLLVEKVDDKYKFSGGQSALINNYYSDWKTYSYAVSDTSDLEKYYNQKPHDFLKSVDKWIEIWKKPLYELQKNNPDLNKDFIALENSRIKYMVYRDLNDYNNNNTEIPNDFYQYLNEVNLNDINLMQFDEYNYFLSSYVFLQVRRLNINDKMLNTSKMMDIIQEAFRHELILNDISKEIIRLQISNLCVNDTLMDRFKTICTNTQYKNEMEKNYQTLKPLLKGNKAPDFEFVGLNDKKVTLNDFKGKYLLIDVWSITCTPCIREIPIMEKLKQELKDENIEIIAACMSDASAWEKILIKHGLKEGQYRIENGWNSEFRTDYLKSSGVPVYILIDPQGLIIDARAPKPSENLREIIKNLNI</sequence>
<dbReference type="GO" id="GO:0030313">
    <property type="term" value="C:cell envelope"/>
    <property type="evidence" value="ECO:0007669"/>
    <property type="project" value="UniProtKB-SubCell"/>
</dbReference>
<name>A0A7M4DAD2_9BACT</name>
<dbReference type="RefSeq" id="WP_156197000.1">
    <property type="nucleotide sequence ID" value="NZ_QTZN02000054.1"/>
</dbReference>
<dbReference type="InterPro" id="IPR050553">
    <property type="entry name" value="Thioredoxin_ResA/DsbE_sf"/>
</dbReference>
<evidence type="ECO:0000256" key="3">
    <source>
        <dbReference type="ARBA" id="ARBA00023157"/>
    </source>
</evidence>
<proteinExistence type="predicted"/>
<evidence type="ECO:0000313" key="6">
    <source>
        <dbReference type="EMBL" id="MUP39611.1"/>
    </source>
</evidence>
<reference evidence="7 8" key="1">
    <citation type="submission" date="2019-11" db="EMBL/GenBank/DDBJ databases">
        <title>Draft genome sequence of Labilibaculum sp. strain SYP isolated from Black Sea.</title>
        <authorList>
            <person name="Yadav S."/>
            <person name="Villanueva L."/>
        </authorList>
    </citation>
    <scope>NUCLEOTIDE SEQUENCE [LARGE SCALE GENOMIC DNA]</scope>
    <source>
        <strain evidence="7 8">44</strain>
    </source>
</reference>
<keyword evidence="3" id="KW-1015">Disulfide bond</keyword>
<dbReference type="EMBL" id="WOTW01000054">
    <property type="protein sequence ID" value="MUP39611.1"/>
    <property type="molecule type" value="Genomic_DNA"/>
</dbReference>
<dbReference type="PROSITE" id="PS51257">
    <property type="entry name" value="PROKAR_LIPOPROTEIN"/>
    <property type="match status" value="1"/>
</dbReference>
<keyword evidence="8" id="KW-1185">Reference proteome</keyword>
<organism evidence="6 9">
    <name type="scientific">Labilibaculum euxinus</name>
    <dbReference type="NCBI Taxonomy" id="2686357"/>
    <lineage>
        <taxon>Bacteria</taxon>
        <taxon>Pseudomonadati</taxon>
        <taxon>Bacteroidota</taxon>
        <taxon>Bacteroidia</taxon>
        <taxon>Marinilabiliales</taxon>
        <taxon>Marinifilaceae</taxon>
        <taxon>Labilibaculum</taxon>
    </lineage>
</organism>
<evidence type="ECO:0000313" key="7">
    <source>
        <dbReference type="EMBL" id="MVB08816.1"/>
    </source>
</evidence>
<accession>A0A7M4DAD2</accession>
<dbReference type="InterPro" id="IPR013740">
    <property type="entry name" value="Redoxin"/>
</dbReference>